<accession>A0A371FIZ7</accession>
<dbReference type="InterPro" id="IPR005162">
    <property type="entry name" value="Retrotrans_gag_dom"/>
</dbReference>
<organism evidence="2 3">
    <name type="scientific">Mucuna pruriens</name>
    <name type="common">Velvet bean</name>
    <name type="synonym">Dolichos pruriens</name>
    <dbReference type="NCBI Taxonomy" id="157652"/>
    <lineage>
        <taxon>Eukaryota</taxon>
        <taxon>Viridiplantae</taxon>
        <taxon>Streptophyta</taxon>
        <taxon>Embryophyta</taxon>
        <taxon>Tracheophyta</taxon>
        <taxon>Spermatophyta</taxon>
        <taxon>Magnoliopsida</taxon>
        <taxon>eudicotyledons</taxon>
        <taxon>Gunneridae</taxon>
        <taxon>Pentapetalae</taxon>
        <taxon>rosids</taxon>
        <taxon>fabids</taxon>
        <taxon>Fabales</taxon>
        <taxon>Fabaceae</taxon>
        <taxon>Papilionoideae</taxon>
        <taxon>50 kb inversion clade</taxon>
        <taxon>NPAAA clade</taxon>
        <taxon>indigoferoid/millettioid clade</taxon>
        <taxon>Phaseoleae</taxon>
        <taxon>Mucuna</taxon>
    </lineage>
</organism>
<dbReference type="Proteomes" id="UP000257109">
    <property type="component" value="Unassembled WGS sequence"/>
</dbReference>
<feature type="non-terminal residue" evidence="2">
    <location>
        <position position="1"/>
    </location>
</feature>
<proteinExistence type="predicted"/>
<sequence length="159" mass="18267">MEPFDGTQDPHMHLQTFQTKMYISGGNDQLTCKLFLGTLQGVAMHWLATLPPCSIKTFDELATSFASQFVANKTKRLEVIDLFDIKQTKGETLKSYLARFNNVIVKVNDPDHKFFVKAFQKGLKVGQFNDSLTLRRPLTMEEIRTRVEKHIEVEEDQVD</sequence>
<dbReference type="Pfam" id="PF03732">
    <property type="entry name" value="Retrotrans_gag"/>
    <property type="match status" value="1"/>
</dbReference>
<dbReference type="OrthoDB" id="1425436at2759"/>
<dbReference type="AlphaFoldDB" id="A0A371FIZ7"/>
<keyword evidence="3" id="KW-1185">Reference proteome</keyword>
<gene>
    <name evidence="2" type="ORF">CR513_41447</name>
</gene>
<dbReference type="EMBL" id="QJKJ01008910">
    <property type="protein sequence ID" value="RDX78298.1"/>
    <property type="molecule type" value="Genomic_DNA"/>
</dbReference>
<feature type="domain" description="Retrotransposon gag" evidence="1">
    <location>
        <begin position="34"/>
        <end position="124"/>
    </location>
</feature>
<dbReference type="PANTHER" id="PTHR33223:SF10">
    <property type="entry name" value="AMINOTRANSFERASE-LIKE PLANT MOBILE DOMAIN-CONTAINING PROTEIN"/>
    <property type="match status" value="1"/>
</dbReference>
<evidence type="ECO:0000313" key="3">
    <source>
        <dbReference type="Proteomes" id="UP000257109"/>
    </source>
</evidence>
<reference evidence="2" key="1">
    <citation type="submission" date="2018-05" db="EMBL/GenBank/DDBJ databases">
        <title>Draft genome of Mucuna pruriens seed.</title>
        <authorList>
            <person name="Nnadi N.E."/>
            <person name="Vos R."/>
            <person name="Hasami M.H."/>
            <person name="Devisetty U.K."/>
            <person name="Aguiy J.C."/>
        </authorList>
    </citation>
    <scope>NUCLEOTIDE SEQUENCE [LARGE SCALE GENOMIC DNA]</scope>
    <source>
        <strain evidence="2">JCA_2017</strain>
    </source>
</reference>
<protein>
    <recommendedName>
        <fullName evidence="1">Retrotransposon gag domain-containing protein</fullName>
    </recommendedName>
</protein>
<evidence type="ECO:0000313" key="2">
    <source>
        <dbReference type="EMBL" id="RDX78298.1"/>
    </source>
</evidence>
<evidence type="ECO:0000259" key="1">
    <source>
        <dbReference type="Pfam" id="PF03732"/>
    </source>
</evidence>
<dbReference type="PANTHER" id="PTHR33223">
    <property type="entry name" value="CCHC-TYPE DOMAIN-CONTAINING PROTEIN"/>
    <property type="match status" value="1"/>
</dbReference>
<name>A0A371FIZ7_MUCPR</name>
<comment type="caution">
    <text evidence="2">The sequence shown here is derived from an EMBL/GenBank/DDBJ whole genome shotgun (WGS) entry which is preliminary data.</text>
</comment>